<protein>
    <recommendedName>
        <fullName evidence="4">Chorismate dehydratase</fullName>
        <ecNumber evidence="4">4.2.1.151</ecNumber>
    </recommendedName>
    <alternativeName>
        <fullName evidence="4">Menaquinone biosynthetic enzyme MqnA</fullName>
    </alternativeName>
</protein>
<sequence length="267" mass="29443">MARFRLGLVRYLNTAALRQDLASNLPPEVELLYASPAELARGLLSGELEAGLVPSVLYARHPQKFLLLPDLSISASGRVGSVLFFYRGDLRELSGKTVALTPESETSVALLRILLEDFQGVRPRYVRGGPGGGAWGYLAIGDEALRLRKSPPFPGVLDLAGIWMERTGLPFVFAVLALRREVLAAERGTLREVAGALYLSRARGVAQLSEVARERPRELSLEEAQAYLLGLEYDLSGVKQEALRVFYQHLARRGEIPSVPEFRFVDL</sequence>
<dbReference type="PANTHER" id="PTHR37690">
    <property type="entry name" value="CHORISMATE DEHYDRATASE"/>
    <property type="match status" value="1"/>
</dbReference>
<dbReference type="HAMAP" id="MF_00995">
    <property type="entry name" value="MqnA"/>
    <property type="match status" value="1"/>
</dbReference>
<name>A0A6H1WRK2_9BACT</name>
<dbReference type="EC" id="4.2.1.151" evidence="4"/>
<dbReference type="InterPro" id="IPR030868">
    <property type="entry name" value="MqnA"/>
</dbReference>
<dbReference type="SUPFAM" id="SSF53850">
    <property type="entry name" value="Periplasmic binding protein-like II"/>
    <property type="match status" value="1"/>
</dbReference>
<dbReference type="Pfam" id="PF02621">
    <property type="entry name" value="VitK2_biosynth"/>
    <property type="match status" value="1"/>
</dbReference>
<dbReference type="RefSeq" id="WP_168719157.1">
    <property type="nucleotide sequence ID" value="NZ_CP042909.1"/>
</dbReference>
<evidence type="ECO:0000256" key="2">
    <source>
        <dbReference type="ARBA" id="ARBA00022428"/>
    </source>
</evidence>
<dbReference type="CDD" id="cd13634">
    <property type="entry name" value="PBP2_Sco4506"/>
    <property type="match status" value="1"/>
</dbReference>
<dbReference type="UniPathway" id="UPA00079"/>
<comment type="function">
    <text evidence="4">Catalyzes the dehydration of chorismate into 3-[(1-carboxyvinyl)oxy]benzoate, a step in the biosynthesis of menaquinone (MK, vitamin K2).</text>
</comment>
<evidence type="ECO:0000256" key="3">
    <source>
        <dbReference type="ARBA" id="ARBA00023239"/>
    </source>
</evidence>
<evidence type="ECO:0000313" key="6">
    <source>
        <dbReference type="Proteomes" id="UP000501253"/>
    </source>
</evidence>
<proteinExistence type="inferred from homology"/>
<organism evidence="5 6">
    <name type="scientific">Thermosulfurimonas marina</name>
    <dbReference type="NCBI Taxonomy" id="2047767"/>
    <lineage>
        <taxon>Bacteria</taxon>
        <taxon>Pseudomonadati</taxon>
        <taxon>Thermodesulfobacteriota</taxon>
        <taxon>Thermodesulfobacteria</taxon>
        <taxon>Thermodesulfobacteriales</taxon>
        <taxon>Thermodesulfobacteriaceae</taxon>
        <taxon>Thermosulfurimonas</taxon>
    </lineage>
</organism>
<dbReference type="GO" id="GO:0016836">
    <property type="term" value="F:hydro-lyase activity"/>
    <property type="evidence" value="ECO:0007669"/>
    <property type="project" value="UniProtKB-UniRule"/>
</dbReference>
<accession>A0A6H1WRK2</accession>
<keyword evidence="6" id="KW-1185">Reference proteome</keyword>
<reference evidence="5 6" key="1">
    <citation type="submission" date="2019-08" db="EMBL/GenBank/DDBJ databases">
        <title>Complete genome sequence of Thermosulfurimonas marina SU872T, an anaerobic thermophilic chemolithoautotrophic bacterium isolated from a shallow marine hydrothermal vent.</title>
        <authorList>
            <person name="Allioux M."/>
            <person name="Jebbar M."/>
            <person name="Slobodkina G."/>
            <person name="Slobodkin A."/>
            <person name="Moalic Y."/>
            <person name="Frolova A."/>
            <person name="Shao Z."/>
            <person name="Alain K."/>
        </authorList>
    </citation>
    <scope>NUCLEOTIDE SEQUENCE [LARGE SCALE GENOMIC DNA]</scope>
    <source>
        <strain evidence="5 6">SU872</strain>
    </source>
</reference>
<dbReference type="EMBL" id="CP042909">
    <property type="protein sequence ID" value="QJA05798.1"/>
    <property type="molecule type" value="Genomic_DNA"/>
</dbReference>
<dbReference type="GO" id="GO:0009234">
    <property type="term" value="P:menaquinone biosynthetic process"/>
    <property type="evidence" value="ECO:0007669"/>
    <property type="project" value="UniProtKB-UniRule"/>
</dbReference>
<evidence type="ECO:0000256" key="4">
    <source>
        <dbReference type="HAMAP-Rule" id="MF_00995"/>
    </source>
</evidence>
<dbReference type="PANTHER" id="PTHR37690:SF1">
    <property type="entry name" value="CHORISMATE DEHYDRATASE"/>
    <property type="match status" value="1"/>
</dbReference>
<keyword evidence="2 4" id="KW-0474">Menaquinone biosynthesis</keyword>
<evidence type="ECO:0000256" key="1">
    <source>
        <dbReference type="ARBA" id="ARBA00004863"/>
    </source>
</evidence>
<comment type="similarity">
    <text evidence="4">Belongs to the MqnA/MqnD family. MqnA subfamily.</text>
</comment>
<keyword evidence="3 4" id="KW-0456">Lyase</keyword>
<dbReference type="Gene3D" id="3.40.190.10">
    <property type="entry name" value="Periplasmic binding protein-like II"/>
    <property type="match status" value="2"/>
</dbReference>
<dbReference type="Proteomes" id="UP000501253">
    <property type="component" value="Chromosome"/>
</dbReference>
<comment type="catalytic activity">
    <reaction evidence="4">
        <text>chorismate = 3-[(1-carboxyvinyl)-oxy]benzoate + H2O</text>
        <dbReference type="Rhea" id="RHEA:40051"/>
        <dbReference type="ChEBI" id="CHEBI:15377"/>
        <dbReference type="ChEBI" id="CHEBI:29748"/>
        <dbReference type="ChEBI" id="CHEBI:76981"/>
        <dbReference type="EC" id="4.2.1.151"/>
    </reaction>
</comment>
<dbReference type="InterPro" id="IPR003773">
    <property type="entry name" value="Menaquinone_biosynth"/>
</dbReference>
<evidence type="ECO:0000313" key="5">
    <source>
        <dbReference type="EMBL" id="QJA05798.1"/>
    </source>
</evidence>
<comment type="pathway">
    <text evidence="1 4">Quinol/quinone metabolism; menaquinone biosynthesis.</text>
</comment>
<gene>
    <name evidence="4" type="primary">mqnA</name>
    <name evidence="5" type="ORF">FVE67_02830</name>
</gene>
<dbReference type="AlphaFoldDB" id="A0A6H1WRK2"/>
<dbReference type="KEGG" id="tmai:FVE67_02830"/>